<dbReference type="Proteomes" id="UP000246464">
    <property type="component" value="Chromosome 1"/>
</dbReference>
<evidence type="ECO:0000313" key="3">
    <source>
        <dbReference type="EMBL" id="AWO95836.1"/>
    </source>
</evidence>
<protein>
    <submittedName>
        <fullName evidence="3">Uncharacterized protein</fullName>
    </submittedName>
</protein>
<reference evidence="3 4" key="1">
    <citation type="submission" date="2017-12" db="EMBL/GenBank/DDBJ databases">
        <title>Integrating genomic resources of turbot (Scophthalmus maximus) in depth evaluation of genetic and physical mapping variation across individuals.</title>
        <authorList>
            <person name="Martinez P."/>
        </authorList>
    </citation>
    <scope>NUCLEOTIDE SEQUENCE [LARGE SCALE GENOMIC DNA]</scope>
</reference>
<keyword evidence="2" id="KW-0732">Signal</keyword>
<accession>A0A2U9AW37</accession>
<proteinExistence type="predicted"/>
<name>A0A2U9AW37_SCOMX</name>
<feature type="region of interest" description="Disordered" evidence="1">
    <location>
        <begin position="22"/>
        <end position="44"/>
    </location>
</feature>
<evidence type="ECO:0000256" key="2">
    <source>
        <dbReference type="SAM" id="SignalP"/>
    </source>
</evidence>
<organism evidence="3 4">
    <name type="scientific">Scophthalmus maximus</name>
    <name type="common">Turbot</name>
    <name type="synonym">Psetta maxima</name>
    <dbReference type="NCBI Taxonomy" id="52904"/>
    <lineage>
        <taxon>Eukaryota</taxon>
        <taxon>Metazoa</taxon>
        <taxon>Chordata</taxon>
        <taxon>Craniata</taxon>
        <taxon>Vertebrata</taxon>
        <taxon>Euteleostomi</taxon>
        <taxon>Actinopterygii</taxon>
        <taxon>Neopterygii</taxon>
        <taxon>Teleostei</taxon>
        <taxon>Neoteleostei</taxon>
        <taxon>Acanthomorphata</taxon>
        <taxon>Carangaria</taxon>
        <taxon>Pleuronectiformes</taxon>
        <taxon>Pleuronectoidei</taxon>
        <taxon>Scophthalmidae</taxon>
        <taxon>Scophthalmus</taxon>
    </lineage>
</organism>
<evidence type="ECO:0000256" key="1">
    <source>
        <dbReference type="SAM" id="MobiDB-lite"/>
    </source>
</evidence>
<feature type="signal peptide" evidence="2">
    <location>
        <begin position="1"/>
        <end position="25"/>
    </location>
</feature>
<feature type="chain" id="PRO_5016128107" evidence="2">
    <location>
        <begin position="26"/>
        <end position="111"/>
    </location>
</feature>
<evidence type="ECO:0000313" key="4">
    <source>
        <dbReference type="Proteomes" id="UP000246464"/>
    </source>
</evidence>
<dbReference type="EMBL" id="CP026243">
    <property type="protein sequence ID" value="AWO95836.1"/>
    <property type="molecule type" value="Genomic_DNA"/>
</dbReference>
<dbReference type="AlphaFoldDB" id="A0A2U9AW37"/>
<sequence>MEFGLKITCCLLLATAAVTVQGASGAKPTKATGRGSDLPDSPFDNDGFGFNLEDALRPAVKPTEKPSGGDCQGNLVQKLGTVIEKQNQQLRLLAQLLAQSSSPRYNPRHMR</sequence>
<gene>
    <name evidence="3" type="ORF">SMAX5B_000906</name>
</gene>
<keyword evidence="4" id="KW-1185">Reference proteome</keyword>